<dbReference type="HOGENOM" id="CLU_019286_13_1_1"/>
<dbReference type="AlphaFoldDB" id="A0A0E0QER4"/>
<dbReference type="CDD" id="cd09917">
    <property type="entry name" value="F-box_SF"/>
    <property type="match status" value="1"/>
</dbReference>
<protein>
    <recommendedName>
        <fullName evidence="1">KIB1-4 beta-propeller domain-containing protein</fullName>
    </recommendedName>
</protein>
<reference evidence="2" key="2">
    <citation type="submission" date="2015-06" db="UniProtKB">
        <authorList>
            <consortium name="EnsemblPlants"/>
        </authorList>
    </citation>
    <scope>IDENTIFICATION</scope>
</reference>
<dbReference type="InterPro" id="IPR036047">
    <property type="entry name" value="F-box-like_dom_sf"/>
</dbReference>
<sequence length="431" mass="47330">MEEETAVADWSALPEDIIITVMGCLSVLGDLVRSGAVCSTWRDAYATFRRLHLPSTTAQPPWLLYACDAHGPAAAALYCPATGKSLRVPLPAALLDGRPVIGASQGWLVTVDEAPNLHLVLVNPITGATAALPPITTLHNVERFTSKKGKTRYRVYDDMGYSEASLEYSPAQAREWVYHQVVLSRSPAEGSACVALLLHRPDGYVSFARLGDERWTPVAYPGQDCSTGCRHAIYDDADGLFYTLRYDGSVYAIDVPRAAAASSPPATREVMRSVTNADNGSKYLVRVPCSGDLLQVWRFVDYDDGDEVEEDEDAEDLPLGTKHLQIFKVDGGEQKLVEASAASLEDHVLFLGHGFSACFPAEHFPALKPGCAYLADDHELVSVSKHCRRDICRWDMKRGQMERLSGEDDVAAPSQPWLNWPSPVWITPTFY</sequence>
<dbReference type="Proteomes" id="UP000008022">
    <property type="component" value="Unassembled WGS sequence"/>
</dbReference>
<accession>A0A0E0QER4</accession>
<dbReference type="STRING" id="4529.A0A0E0QER4"/>
<dbReference type="PANTHER" id="PTHR44586:SF17">
    <property type="entry name" value="DUF295 DOMAIN-CONTAINING PROTEIN"/>
    <property type="match status" value="1"/>
</dbReference>
<dbReference type="EnsemblPlants" id="ORUFI08G04360.1">
    <property type="protein sequence ID" value="ORUFI08G04360.1"/>
    <property type="gene ID" value="ORUFI08G04360"/>
</dbReference>
<name>A0A0E0QER4_ORYRU</name>
<evidence type="ECO:0000313" key="3">
    <source>
        <dbReference type="Proteomes" id="UP000008022"/>
    </source>
</evidence>
<evidence type="ECO:0000259" key="1">
    <source>
        <dbReference type="Pfam" id="PF03478"/>
    </source>
</evidence>
<reference evidence="3" key="1">
    <citation type="submission" date="2013-06" db="EMBL/GenBank/DDBJ databases">
        <authorList>
            <person name="Zhao Q."/>
        </authorList>
    </citation>
    <scope>NUCLEOTIDE SEQUENCE</scope>
    <source>
        <strain evidence="3">cv. W1943</strain>
    </source>
</reference>
<evidence type="ECO:0000313" key="2">
    <source>
        <dbReference type="EnsemblPlants" id="ORUFI08G04360.1"/>
    </source>
</evidence>
<dbReference type="Pfam" id="PF03478">
    <property type="entry name" value="Beta-prop_KIB1-4"/>
    <property type="match status" value="1"/>
</dbReference>
<dbReference type="InterPro" id="IPR005174">
    <property type="entry name" value="KIB1-4_b-propeller"/>
</dbReference>
<dbReference type="PANTHER" id="PTHR44586">
    <property type="entry name" value="F-BOX DOMAIN CONTAINING PROTEIN, EXPRESSED"/>
    <property type="match status" value="1"/>
</dbReference>
<proteinExistence type="predicted"/>
<dbReference type="OMA" id="AHEFMYY"/>
<dbReference type="Gene3D" id="1.20.1280.50">
    <property type="match status" value="1"/>
</dbReference>
<dbReference type="SUPFAM" id="SSF81383">
    <property type="entry name" value="F-box domain"/>
    <property type="match status" value="1"/>
</dbReference>
<dbReference type="Gramene" id="ORUFI08G04360.1">
    <property type="protein sequence ID" value="ORUFI08G04360.1"/>
    <property type="gene ID" value="ORUFI08G04360"/>
</dbReference>
<keyword evidence="3" id="KW-1185">Reference proteome</keyword>
<organism evidence="2 3">
    <name type="scientific">Oryza rufipogon</name>
    <name type="common">Brownbeard rice</name>
    <name type="synonym">Asian wild rice</name>
    <dbReference type="NCBI Taxonomy" id="4529"/>
    <lineage>
        <taxon>Eukaryota</taxon>
        <taxon>Viridiplantae</taxon>
        <taxon>Streptophyta</taxon>
        <taxon>Embryophyta</taxon>
        <taxon>Tracheophyta</taxon>
        <taxon>Spermatophyta</taxon>
        <taxon>Magnoliopsida</taxon>
        <taxon>Liliopsida</taxon>
        <taxon>Poales</taxon>
        <taxon>Poaceae</taxon>
        <taxon>BOP clade</taxon>
        <taxon>Oryzoideae</taxon>
        <taxon>Oryzeae</taxon>
        <taxon>Oryzinae</taxon>
        <taxon>Oryza</taxon>
    </lineage>
</organism>
<feature type="domain" description="KIB1-4 beta-propeller" evidence="1">
    <location>
        <begin position="81"/>
        <end position="382"/>
    </location>
</feature>